<dbReference type="RefSeq" id="XP_029763885.1">
    <property type="nucleotide sequence ID" value="XM_029902515.1"/>
</dbReference>
<dbReference type="AlphaFoldDB" id="A0A074XQ44"/>
<accession>A0A074XQ44</accession>
<proteinExistence type="predicted"/>
<protein>
    <submittedName>
        <fullName evidence="2">Uncharacterized protein</fullName>
    </submittedName>
</protein>
<keyword evidence="3" id="KW-1185">Reference proteome</keyword>
<dbReference type="OrthoDB" id="3946700at2759"/>
<organism evidence="2 3">
    <name type="scientific">Aureobasidium pullulans EXF-150</name>
    <dbReference type="NCBI Taxonomy" id="1043002"/>
    <lineage>
        <taxon>Eukaryota</taxon>
        <taxon>Fungi</taxon>
        <taxon>Dikarya</taxon>
        <taxon>Ascomycota</taxon>
        <taxon>Pezizomycotina</taxon>
        <taxon>Dothideomycetes</taxon>
        <taxon>Dothideomycetidae</taxon>
        <taxon>Dothideales</taxon>
        <taxon>Saccotheciaceae</taxon>
        <taxon>Aureobasidium</taxon>
    </lineage>
</organism>
<feature type="region of interest" description="Disordered" evidence="1">
    <location>
        <begin position="1"/>
        <end position="198"/>
    </location>
</feature>
<feature type="compositionally biased region" description="Low complexity" evidence="1">
    <location>
        <begin position="14"/>
        <end position="24"/>
    </location>
</feature>
<feature type="compositionally biased region" description="Low complexity" evidence="1">
    <location>
        <begin position="180"/>
        <end position="198"/>
    </location>
</feature>
<dbReference type="GeneID" id="40744821"/>
<feature type="compositionally biased region" description="Acidic residues" evidence="1">
    <location>
        <begin position="275"/>
        <end position="286"/>
    </location>
</feature>
<feature type="region of interest" description="Disordered" evidence="1">
    <location>
        <begin position="271"/>
        <end position="345"/>
    </location>
</feature>
<sequence length="368" mass="40683">MGLPVWRDPEETRSSSSSSVAVSRVKNDSTAPSRSPIRRLRASRPTSFHRLGQPPPVPEAPRHRIPSSERHFDLAYYLGDDNSSSQSDAGRRRSRPTSFLPPPLERDRPQSRSGVSSSLPTPPLDTSEPTASSRIVLLRPSQVPPHPLSFAHRPVSPDDGLGDRNRSPSPIADSWHVIGSTITPDDSLPSTDSSFASNGASASFQLANELAEDSSSTIYGPDTSGRSNHDRRAVEALLYDFAMQTAEGRAQISLIRRMSPEDTLWIRHHSSVSQENEDDDNNEEDEAPPRRPSQFDSDIRERSRQVAASTMRYFGNTRRAPTAEDTPPLSRSNSPGGSRLFSNAAARRTETFLARSLREAEEQVRNER</sequence>
<evidence type="ECO:0000256" key="1">
    <source>
        <dbReference type="SAM" id="MobiDB-lite"/>
    </source>
</evidence>
<name>A0A074XQ44_AURPU</name>
<evidence type="ECO:0000313" key="2">
    <source>
        <dbReference type="EMBL" id="KEQ87698.1"/>
    </source>
</evidence>
<dbReference type="HOGENOM" id="CLU_694411_0_0_1"/>
<evidence type="ECO:0000313" key="3">
    <source>
        <dbReference type="Proteomes" id="UP000030706"/>
    </source>
</evidence>
<gene>
    <name evidence="2" type="ORF">M438DRAFT_312513</name>
</gene>
<reference evidence="2 3" key="1">
    <citation type="journal article" date="2014" name="BMC Genomics">
        <title>Genome sequencing of four Aureobasidium pullulans varieties: biotechnological potential, stress tolerance, and description of new species.</title>
        <authorList>
            <person name="Gostin Ar C."/>
            <person name="Ohm R.A."/>
            <person name="Kogej T."/>
            <person name="Sonjak S."/>
            <person name="Turk M."/>
            <person name="Zajc J."/>
            <person name="Zalar P."/>
            <person name="Grube M."/>
            <person name="Sun H."/>
            <person name="Han J."/>
            <person name="Sharma A."/>
            <person name="Chiniquy J."/>
            <person name="Ngan C.Y."/>
            <person name="Lipzen A."/>
            <person name="Barry K."/>
            <person name="Grigoriev I.V."/>
            <person name="Gunde-Cimerman N."/>
        </authorList>
    </citation>
    <scope>NUCLEOTIDE SEQUENCE [LARGE SCALE GENOMIC DNA]</scope>
    <source>
        <strain evidence="2 3">EXF-150</strain>
    </source>
</reference>
<dbReference type="Proteomes" id="UP000030706">
    <property type="component" value="Unassembled WGS sequence"/>
</dbReference>
<feature type="compositionally biased region" description="Low complexity" evidence="1">
    <location>
        <begin position="116"/>
        <end position="130"/>
    </location>
</feature>
<feature type="compositionally biased region" description="Basic and acidic residues" evidence="1">
    <location>
        <begin position="60"/>
        <end position="73"/>
    </location>
</feature>
<dbReference type="EMBL" id="KL584976">
    <property type="protein sequence ID" value="KEQ87698.1"/>
    <property type="molecule type" value="Genomic_DNA"/>
</dbReference>